<evidence type="ECO:0000259" key="1">
    <source>
        <dbReference type="Pfam" id="PF01370"/>
    </source>
</evidence>
<feature type="domain" description="NAD-dependent epimerase/dehydratase" evidence="1">
    <location>
        <begin position="2"/>
        <end position="230"/>
    </location>
</feature>
<protein>
    <submittedName>
        <fullName evidence="2">NAD-dependent epimerase/dehydratase family protein</fullName>
    </submittedName>
</protein>
<comment type="caution">
    <text evidence="2">The sequence shown here is derived from an EMBL/GenBank/DDBJ whole genome shotgun (WGS) entry which is preliminary data.</text>
</comment>
<dbReference type="Proteomes" id="UP001528920">
    <property type="component" value="Unassembled WGS sequence"/>
</dbReference>
<gene>
    <name evidence="2" type="ORF">L3049_14530</name>
</gene>
<keyword evidence="3" id="KW-1185">Reference proteome</keyword>
<proteinExistence type="predicted"/>
<dbReference type="PANTHER" id="PTHR48079">
    <property type="entry name" value="PROTEIN YEEZ"/>
    <property type="match status" value="1"/>
</dbReference>
<organism evidence="2 3">
    <name type="scientific">Paralabilibaculum antarcticum</name>
    <dbReference type="NCBI Taxonomy" id="2912572"/>
    <lineage>
        <taxon>Bacteria</taxon>
        <taxon>Pseudomonadati</taxon>
        <taxon>Bacteroidota</taxon>
        <taxon>Bacteroidia</taxon>
        <taxon>Marinilabiliales</taxon>
        <taxon>Marinifilaceae</taxon>
        <taxon>Paralabilibaculum</taxon>
    </lineage>
</organism>
<dbReference type="Gene3D" id="3.40.50.720">
    <property type="entry name" value="NAD(P)-binding Rossmann-like Domain"/>
    <property type="match status" value="1"/>
</dbReference>
<dbReference type="InterPro" id="IPR001509">
    <property type="entry name" value="Epimerase_deHydtase"/>
</dbReference>
<dbReference type="InterPro" id="IPR051783">
    <property type="entry name" value="NAD(P)-dependent_oxidoreduct"/>
</dbReference>
<dbReference type="EMBL" id="JAKJSC010000003">
    <property type="protein sequence ID" value="MDE5419213.1"/>
    <property type="molecule type" value="Genomic_DNA"/>
</dbReference>
<dbReference type="SUPFAM" id="SSF51735">
    <property type="entry name" value="NAD(P)-binding Rossmann-fold domains"/>
    <property type="match status" value="1"/>
</dbReference>
<reference evidence="2 3" key="1">
    <citation type="submission" date="2022-01" db="EMBL/GenBank/DDBJ databases">
        <title>Labilibaculum sp. nov, a marine bacterium isolated from Antarctica.</title>
        <authorList>
            <person name="Dai W."/>
        </authorList>
    </citation>
    <scope>NUCLEOTIDE SEQUENCE [LARGE SCALE GENOMIC DNA]</scope>
    <source>
        <strain evidence="2 3">DW002</strain>
    </source>
</reference>
<dbReference type="PANTHER" id="PTHR48079:SF6">
    <property type="entry name" value="NAD(P)-BINDING DOMAIN-CONTAINING PROTEIN-RELATED"/>
    <property type="match status" value="1"/>
</dbReference>
<evidence type="ECO:0000313" key="3">
    <source>
        <dbReference type="Proteomes" id="UP001528920"/>
    </source>
</evidence>
<dbReference type="Pfam" id="PF01370">
    <property type="entry name" value="Epimerase"/>
    <property type="match status" value="1"/>
</dbReference>
<dbReference type="InterPro" id="IPR036291">
    <property type="entry name" value="NAD(P)-bd_dom_sf"/>
</dbReference>
<dbReference type="RefSeq" id="WP_275110543.1">
    <property type="nucleotide sequence ID" value="NZ_JAKJSC010000003.1"/>
</dbReference>
<sequence length="343" mass="38759">MILVTGGTGLVGSHLLFDLLSKGKKVRALKRKSSNIEMVRTTFAYYSEKADELFNKIEWFDGDMLDPFSLEDALKGIKDVYHCAALVSFKKDDHKNMQDINIEGTRNLVNACLDADIRKFCMVSSIAALGSPEEGEDTVSENTAWSPEEKRSGYSISKFNSELEVWRGIEEGLSAVIVNPSIILGPGQWNKGSSQLFSTVAKGLKYYTKGITGYVDVQDVSRSMHELMESKIENERFILNGDNCSFEFIFKTIAKQLGIEGPTRYANKKMTGLAWRVAFLKRIFLFKEPGFTKENARSAHHVKYYSNQKIKEALGFEFIPIEKSIKDTLIHYPIEAKIKKTEK</sequence>
<accession>A0ABT5VUW2</accession>
<evidence type="ECO:0000313" key="2">
    <source>
        <dbReference type="EMBL" id="MDE5419213.1"/>
    </source>
</evidence>
<name>A0ABT5VUW2_9BACT</name>